<dbReference type="Pfam" id="PF04841">
    <property type="entry name" value="Vps16_N"/>
    <property type="match status" value="1"/>
</dbReference>
<dbReference type="STRING" id="1314785.A0A165BKY3"/>
<dbReference type="InterPro" id="IPR038132">
    <property type="entry name" value="Vps16_C_sf"/>
</dbReference>
<dbReference type="OrthoDB" id="1792at2759"/>
<organism evidence="4 5">
    <name type="scientific">Laetiporus sulphureus 93-53</name>
    <dbReference type="NCBI Taxonomy" id="1314785"/>
    <lineage>
        <taxon>Eukaryota</taxon>
        <taxon>Fungi</taxon>
        <taxon>Dikarya</taxon>
        <taxon>Basidiomycota</taxon>
        <taxon>Agaricomycotina</taxon>
        <taxon>Agaricomycetes</taxon>
        <taxon>Polyporales</taxon>
        <taxon>Laetiporus</taxon>
    </lineage>
</organism>
<comment type="similarity">
    <text evidence="1">Belongs to the VPS16 family.</text>
</comment>
<dbReference type="GO" id="GO:0003779">
    <property type="term" value="F:actin binding"/>
    <property type="evidence" value="ECO:0007669"/>
    <property type="project" value="TreeGrafter"/>
</dbReference>
<dbReference type="InterPro" id="IPR006925">
    <property type="entry name" value="Vps16_C"/>
</dbReference>
<evidence type="ECO:0000313" key="4">
    <source>
        <dbReference type="EMBL" id="KZT01243.1"/>
    </source>
</evidence>
<dbReference type="EMBL" id="KV427668">
    <property type="protein sequence ID" value="KZT01243.1"/>
    <property type="molecule type" value="Genomic_DNA"/>
</dbReference>
<dbReference type="AlphaFoldDB" id="A0A165BKY3"/>
<dbReference type="InParanoid" id="A0A165BKY3"/>
<evidence type="ECO:0000259" key="2">
    <source>
        <dbReference type="Pfam" id="PF04840"/>
    </source>
</evidence>
<dbReference type="GO" id="GO:0042144">
    <property type="term" value="P:vacuole fusion, non-autophagic"/>
    <property type="evidence" value="ECO:0007669"/>
    <property type="project" value="TreeGrafter"/>
</dbReference>
<dbReference type="Proteomes" id="UP000076871">
    <property type="component" value="Unassembled WGS sequence"/>
</dbReference>
<proteinExistence type="inferred from homology"/>
<dbReference type="GO" id="GO:0006886">
    <property type="term" value="P:intracellular protein transport"/>
    <property type="evidence" value="ECO:0007669"/>
    <property type="project" value="InterPro"/>
</dbReference>
<feature type="domain" description="Vps16 C-terminal" evidence="2">
    <location>
        <begin position="527"/>
        <end position="672"/>
    </location>
</feature>
<gene>
    <name evidence="4" type="ORF">LAESUDRAFT_739275</name>
</gene>
<dbReference type="GO" id="GO:0016197">
    <property type="term" value="P:endosomal transport"/>
    <property type="evidence" value="ECO:0007669"/>
    <property type="project" value="TreeGrafter"/>
</dbReference>
<dbReference type="RefSeq" id="XP_040758983.1">
    <property type="nucleotide sequence ID" value="XM_040910991.1"/>
</dbReference>
<dbReference type="InterPro" id="IPR016534">
    <property type="entry name" value="VPS16"/>
</dbReference>
<dbReference type="FunCoup" id="A0A165BKY3">
    <property type="interactions" value="815"/>
</dbReference>
<protein>
    <submittedName>
        <fullName evidence="4">Uncharacterized protein</fullName>
    </submittedName>
</protein>
<dbReference type="PANTHER" id="PTHR12811">
    <property type="entry name" value="VACUOLAR PROTEIN SORTING VPS16"/>
    <property type="match status" value="1"/>
</dbReference>
<accession>A0A165BKY3</accession>
<evidence type="ECO:0000313" key="5">
    <source>
        <dbReference type="Proteomes" id="UP000076871"/>
    </source>
</evidence>
<reference evidence="4 5" key="1">
    <citation type="journal article" date="2016" name="Mol. Biol. Evol.">
        <title>Comparative Genomics of Early-Diverging Mushroom-Forming Fungi Provides Insights into the Origins of Lignocellulose Decay Capabilities.</title>
        <authorList>
            <person name="Nagy L.G."/>
            <person name="Riley R."/>
            <person name="Tritt A."/>
            <person name="Adam C."/>
            <person name="Daum C."/>
            <person name="Floudas D."/>
            <person name="Sun H."/>
            <person name="Yadav J.S."/>
            <person name="Pangilinan J."/>
            <person name="Larsson K.H."/>
            <person name="Matsuura K."/>
            <person name="Barry K."/>
            <person name="Labutti K."/>
            <person name="Kuo R."/>
            <person name="Ohm R.A."/>
            <person name="Bhattacharya S.S."/>
            <person name="Shirouzu T."/>
            <person name="Yoshinaga Y."/>
            <person name="Martin F.M."/>
            <person name="Grigoriev I.V."/>
            <person name="Hibbett D.S."/>
        </authorList>
    </citation>
    <scope>NUCLEOTIDE SEQUENCE [LARGE SCALE GENOMIC DNA]</scope>
    <source>
        <strain evidence="4 5">93-53</strain>
    </source>
</reference>
<dbReference type="GO" id="GO:0005768">
    <property type="term" value="C:endosome"/>
    <property type="evidence" value="ECO:0007669"/>
    <property type="project" value="TreeGrafter"/>
</dbReference>
<feature type="domain" description="Vps16 C-terminal" evidence="2">
    <location>
        <begin position="463"/>
        <end position="501"/>
    </location>
</feature>
<dbReference type="InterPro" id="IPR006926">
    <property type="entry name" value="Vps16_N"/>
</dbReference>
<dbReference type="GO" id="GO:0030897">
    <property type="term" value="C:HOPS complex"/>
    <property type="evidence" value="ECO:0007669"/>
    <property type="project" value="TreeGrafter"/>
</dbReference>
<name>A0A165BKY3_9APHY</name>
<dbReference type="PIRSF" id="PIRSF007949">
    <property type="entry name" value="VPS16"/>
    <property type="match status" value="1"/>
</dbReference>
<dbReference type="PANTHER" id="PTHR12811:SF0">
    <property type="entry name" value="VACUOLAR PROTEIN SORTING-ASSOCIATED PROTEIN 16 HOMOLOG"/>
    <property type="match status" value="1"/>
</dbReference>
<dbReference type="GeneID" id="63828020"/>
<dbReference type="Pfam" id="PF04840">
    <property type="entry name" value="Vps16_C"/>
    <property type="match status" value="2"/>
</dbReference>
<keyword evidence="5" id="KW-1185">Reference proteome</keyword>
<evidence type="ECO:0000259" key="3">
    <source>
        <dbReference type="Pfam" id="PF04841"/>
    </source>
</evidence>
<feature type="domain" description="Vps16 N-terminal" evidence="3">
    <location>
        <begin position="218"/>
        <end position="358"/>
    </location>
</feature>
<evidence type="ECO:0000256" key="1">
    <source>
        <dbReference type="ARBA" id="ARBA00009250"/>
    </source>
</evidence>
<dbReference type="Gene3D" id="1.10.150.780">
    <property type="entry name" value="Vps16, C-terminal region"/>
    <property type="match status" value="1"/>
</dbReference>
<sequence length="742" mass="82699">MEENPTACWKAVQDGDLFYTRHQIYSIPGKLPDVSDLHSIMRDTTEVVALGSETSLFGKSQIQVFSSAGEPLLVFSVGQRKIVRFGWTGDESLVVLNEEGDDYQQLAVFILGARVHESDAVALTGSLTLLEVNDWEGGKLLTLVNSDMPLLHSWVVILPDRTISRHVEVLLSLDASIYNVDNLESIDQRVCRGRFTHVSPSPNGKSLALHTLAKLGTMNVPGADGHVRQVGSCGNDAVLVTWDSLALLVGPFGPMFAITETDGARIAGPDSCGSIQKVSRKHHGDHRPPASSLSVFRLESIAPSAILCNAWEDFTLWSPKADENIRNVRPELDVAVNECIDAAGREWESFCQRRLLNVRRQNLDWDFLNLYDPSDFVQMGQTLKVLNAVRFMKSPATLRVLDLPTSSYLSFKTDAVFMRWACAKIMRSKPTATDSGRDAESDGDDAVCRSLLKKFEKLGGGDVSYADIAKRAWGVRRAHLTTKLLDDEPRASDQVLLLLSILALGSFFQLFQLIEQGGPQLTPVIKVMLHDFYCSDDRHIESVVLRLEEAATMSQLIILYDPSSRISSNKAARKCFSEGKERGFQAKVSQQQLKKETDGKIAFFGSSINETIRSCLVNGVVKRTDKLKSELKVPDKRYVMACFLAPRRGFWYVKLQALTAEYSKFEALTHVAPCDARRRVDLYMAEKECKDRGDKGKLEQLRKSCLNAFIARELDQIAASRDEMTGIGYLQRQLNECHRVAV</sequence>